<comment type="caution">
    <text evidence="2">The sequence shown here is derived from an EMBL/GenBank/DDBJ whole genome shotgun (WGS) entry which is preliminary data.</text>
</comment>
<evidence type="ECO:0000313" key="3">
    <source>
        <dbReference type="Proteomes" id="UP000191661"/>
    </source>
</evidence>
<dbReference type="RefSeq" id="WP_080459462.1">
    <property type="nucleotide sequence ID" value="NZ_JXMW01000001.1"/>
</dbReference>
<feature type="transmembrane region" description="Helical" evidence="1">
    <location>
        <begin position="66"/>
        <end position="85"/>
    </location>
</feature>
<organism evidence="2 3">
    <name type="scientific">Methanobrevibacter arboriphilus JCM 13429 = DSM 1125</name>
    <dbReference type="NCBI Taxonomy" id="1300164"/>
    <lineage>
        <taxon>Archaea</taxon>
        <taxon>Methanobacteriati</taxon>
        <taxon>Methanobacteriota</taxon>
        <taxon>Methanomada group</taxon>
        <taxon>Methanobacteria</taxon>
        <taxon>Methanobacteriales</taxon>
        <taxon>Methanobacteriaceae</taxon>
        <taxon>Methanobrevibacter</taxon>
    </lineage>
</organism>
<dbReference type="EMBL" id="JXMW01000001">
    <property type="protein sequence ID" value="OQD59842.1"/>
    <property type="molecule type" value="Genomic_DNA"/>
</dbReference>
<feature type="transmembrane region" description="Helical" evidence="1">
    <location>
        <begin position="36"/>
        <end position="60"/>
    </location>
</feature>
<accession>A0A1V6N5F1</accession>
<dbReference type="AlphaFoldDB" id="A0A1V6N5F1"/>
<keyword evidence="1" id="KW-1133">Transmembrane helix</keyword>
<feature type="transmembrane region" description="Helical" evidence="1">
    <location>
        <begin position="6"/>
        <end position="24"/>
    </location>
</feature>
<keyword evidence="3" id="KW-1185">Reference proteome</keyword>
<protein>
    <submittedName>
        <fullName evidence="2">Uncharacterized protein</fullName>
    </submittedName>
</protein>
<name>A0A1V6N5F1_METAZ</name>
<proteinExistence type="predicted"/>
<dbReference type="Proteomes" id="UP000191661">
    <property type="component" value="Unassembled WGS sequence"/>
</dbReference>
<dbReference type="OrthoDB" id="376333at2157"/>
<evidence type="ECO:0000313" key="2">
    <source>
        <dbReference type="EMBL" id="OQD59842.1"/>
    </source>
</evidence>
<evidence type="ECO:0000256" key="1">
    <source>
        <dbReference type="SAM" id="Phobius"/>
    </source>
</evidence>
<keyword evidence="1" id="KW-0812">Transmembrane</keyword>
<keyword evidence="1" id="KW-0472">Membrane</keyword>
<gene>
    <name evidence="2" type="ORF">MBBAR_1c02500</name>
</gene>
<sequence length="97" mass="11221">MDALFFKLILLIIFILIIVVNNDLRKQFIEQMKTNIVIRYLVFPVLLYVIFVIALLGSIIKIEPPQLFTVGLFVVMILGGILGCIEDRKKKKQEKNE</sequence>
<reference evidence="2 3" key="1">
    <citation type="submission" date="2014-12" db="EMBL/GenBank/DDBJ databases">
        <title>Genome sequence of Methanobrevibacter arboriphilicus DH1, DSM1125.</title>
        <authorList>
            <person name="Poehlein A."/>
            <person name="Thauer R.K."/>
            <person name="Seedorf H."/>
            <person name="Daniel R."/>
        </authorList>
    </citation>
    <scope>NUCLEOTIDE SEQUENCE [LARGE SCALE GENOMIC DNA]</scope>
    <source>
        <strain evidence="2 3">DH1</strain>
    </source>
</reference>